<gene>
    <name evidence="2" type="primary">nsrR</name>
    <name evidence="2" type="ORF">GCM10007392_31540</name>
</gene>
<evidence type="ECO:0000313" key="2">
    <source>
        <dbReference type="EMBL" id="GGX61373.1"/>
    </source>
</evidence>
<dbReference type="GO" id="GO:0005829">
    <property type="term" value="C:cytosol"/>
    <property type="evidence" value="ECO:0007669"/>
    <property type="project" value="TreeGrafter"/>
</dbReference>
<proteinExistence type="predicted"/>
<evidence type="ECO:0000313" key="3">
    <source>
        <dbReference type="Proteomes" id="UP000626148"/>
    </source>
</evidence>
<keyword evidence="3" id="KW-1185">Reference proteome</keyword>
<dbReference type="AlphaFoldDB" id="A0A918KHI6"/>
<reference evidence="2" key="2">
    <citation type="submission" date="2020-09" db="EMBL/GenBank/DDBJ databases">
        <authorList>
            <person name="Sun Q."/>
            <person name="Kim S."/>
        </authorList>
    </citation>
    <scope>NUCLEOTIDE SEQUENCE</scope>
    <source>
        <strain evidence="2">KCTC 22169</strain>
    </source>
</reference>
<dbReference type="Gene3D" id="1.10.10.10">
    <property type="entry name" value="Winged helix-like DNA-binding domain superfamily/Winged helix DNA-binding domain"/>
    <property type="match status" value="1"/>
</dbReference>
<dbReference type="Proteomes" id="UP000626148">
    <property type="component" value="Unassembled WGS sequence"/>
</dbReference>
<dbReference type="InterPro" id="IPR036388">
    <property type="entry name" value="WH-like_DNA-bd_sf"/>
</dbReference>
<dbReference type="PANTHER" id="PTHR33221">
    <property type="entry name" value="WINGED HELIX-TURN-HELIX TRANSCRIPTIONAL REGULATOR, RRF2 FAMILY"/>
    <property type="match status" value="1"/>
</dbReference>
<dbReference type="SUPFAM" id="SSF46785">
    <property type="entry name" value="Winged helix' DNA-binding domain"/>
    <property type="match status" value="1"/>
</dbReference>
<dbReference type="GO" id="GO:0003700">
    <property type="term" value="F:DNA-binding transcription factor activity"/>
    <property type="evidence" value="ECO:0007669"/>
    <property type="project" value="TreeGrafter"/>
</dbReference>
<dbReference type="RefSeq" id="WP_308427547.1">
    <property type="nucleotide sequence ID" value="NZ_BMXR01000008.1"/>
</dbReference>
<sequence>MNVRVQTMHITRYSDYALRVLIFLSADPGRLTTIQEIADSYDISKSHLMKVVHQLNRLGYIETIRGKNGGLRLQRDPADINIGVVFRETEQDMNLVECFAANNECRITPICGLKGILAEARAAFLKTLDQYTLRDLVDEGDTPQLVRMLKIS</sequence>
<dbReference type="GO" id="GO:0003677">
    <property type="term" value="F:DNA binding"/>
    <property type="evidence" value="ECO:0007669"/>
    <property type="project" value="UniProtKB-KW"/>
</dbReference>
<accession>A0A918KHI6</accession>
<dbReference type="InterPro" id="IPR000944">
    <property type="entry name" value="Tscrpt_reg_Rrf2"/>
</dbReference>
<dbReference type="PANTHER" id="PTHR33221:SF4">
    <property type="entry name" value="HTH-TYPE TRANSCRIPTIONAL REPRESSOR NSRR"/>
    <property type="match status" value="1"/>
</dbReference>
<dbReference type="Pfam" id="PF02082">
    <property type="entry name" value="Rrf2"/>
    <property type="match status" value="1"/>
</dbReference>
<organism evidence="2 3">
    <name type="scientific">Saccharospirillum salsuginis</name>
    <dbReference type="NCBI Taxonomy" id="418750"/>
    <lineage>
        <taxon>Bacteria</taxon>
        <taxon>Pseudomonadati</taxon>
        <taxon>Pseudomonadota</taxon>
        <taxon>Gammaproteobacteria</taxon>
        <taxon>Oceanospirillales</taxon>
        <taxon>Saccharospirillaceae</taxon>
        <taxon>Saccharospirillum</taxon>
    </lineage>
</organism>
<dbReference type="PROSITE" id="PS51197">
    <property type="entry name" value="HTH_RRF2_2"/>
    <property type="match status" value="1"/>
</dbReference>
<dbReference type="EMBL" id="BMXR01000008">
    <property type="protein sequence ID" value="GGX61373.1"/>
    <property type="molecule type" value="Genomic_DNA"/>
</dbReference>
<comment type="caution">
    <text evidence="2">The sequence shown here is derived from an EMBL/GenBank/DDBJ whole genome shotgun (WGS) entry which is preliminary data.</text>
</comment>
<protein>
    <submittedName>
        <fullName evidence="2">HTH-type transcriptional regulator NsrR</fullName>
    </submittedName>
</protein>
<name>A0A918KHI6_9GAMM</name>
<dbReference type="InterPro" id="IPR036390">
    <property type="entry name" value="WH_DNA-bd_sf"/>
</dbReference>
<reference evidence="2" key="1">
    <citation type="journal article" date="2014" name="Int. J. Syst. Evol. Microbiol.">
        <title>Complete genome sequence of Corynebacterium casei LMG S-19264T (=DSM 44701T), isolated from a smear-ripened cheese.</title>
        <authorList>
            <consortium name="US DOE Joint Genome Institute (JGI-PGF)"/>
            <person name="Walter F."/>
            <person name="Albersmeier A."/>
            <person name="Kalinowski J."/>
            <person name="Ruckert C."/>
        </authorList>
    </citation>
    <scope>NUCLEOTIDE SEQUENCE</scope>
    <source>
        <strain evidence="2">KCTC 22169</strain>
    </source>
</reference>
<dbReference type="NCBIfam" id="TIGR00738">
    <property type="entry name" value="rrf2_super"/>
    <property type="match status" value="1"/>
</dbReference>
<keyword evidence="1" id="KW-0238">DNA-binding</keyword>
<evidence type="ECO:0000256" key="1">
    <source>
        <dbReference type="ARBA" id="ARBA00023125"/>
    </source>
</evidence>